<evidence type="ECO:0000256" key="1">
    <source>
        <dbReference type="SAM" id="MobiDB-lite"/>
    </source>
</evidence>
<protein>
    <submittedName>
        <fullName evidence="2">Uncharacterized protein</fullName>
    </submittedName>
</protein>
<sequence length="241" mass="27183">MIVSLIFIFGAWYYWKKKPNKKAMIVCIVLALIFGGLYSMTDDYKQEQAQEAAESRKNESSKKAESSEKAASESKQESKKKAERASAAAEKESAKKVVKEVKNNGIANDDQVKLLIKKYAPDVKVKDISGEYGNPREMYVDLKGQDNFTAKLTLRGFWDDTVDIWKAFKKSGDAESFNKIVITVDTKLEDTAGNESTEHALRTSLSGEKIQKLNLKNFKNSNVPNYADYYWQSTAFPDIAE</sequence>
<name>A0A0R2CYN4_9LACO</name>
<proteinExistence type="predicted"/>
<dbReference type="STRING" id="1423796.FC24_GL000904"/>
<comment type="caution">
    <text evidence="2">The sequence shown here is derived from an EMBL/GenBank/DDBJ whole genome shotgun (WGS) entry which is preliminary data.</text>
</comment>
<dbReference type="AlphaFoldDB" id="A0A0R2CYN4"/>
<evidence type="ECO:0000313" key="2">
    <source>
        <dbReference type="EMBL" id="KRM92886.1"/>
    </source>
</evidence>
<dbReference type="EMBL" id="AYYI01000105">
    <property type="protein sequence ID" value="KRM92886.1"/>
    <property type="molecule type" value="Genomic_DNA"/>
</dbReference>
<keyword evidence="3" id="KW-1185">Reference proteome</keyword>
<feature type="region of interest" description="Disordered" evidence="1">
    <location>
        <begin position="49"/>
        <end position="88"/>
    </location>
</feature>
<dbReference type="PATRIC" id="fig|1423796.3.peg.925"/>
<gene>
    <name evidence="2" type="ORF">FC24_GL000904</name>
</gene>
<reference evidence="2 3" key="1">
    <citation type="journal article" date="2015" name="Genome Announc.">
        <title>Expanding the biotechnology potential of lactobacilli through comparative genomics of 213 strains and associated genera.</title>
        <authorList>
            <person name="Sun Z."/>
            <person name="Harris H.M."/>
            <person name="McCann A."/>
            <person name="Guo C."/>
            <person name="Argimon S."/>
            <person name="Zhang W."/>
            <person name="Yang X."/>
            <person name="Jeffery I.B."/>
            <person name="Cooney J.C."/>
            <person name="Kagawa T.F."/>
            <person name="Liu W."/>
            <person name="Song Y."/>
            <person name="Salvetti E."/>
            <person name="Wrobel A."/>
            <person name="Rasinkangas P."/>
            <person name="Parkhill J."/>
            <person name="Rea M.C."/>
            <person name="O'Sullivan O."/>
            <person name="Ritari J."/>
            <person name="Douillard F.P."/>
            <person name="Paul Ross R."/>
            <person name="Yang R."/>
            <person name="Briner A.E."/>
            <person name="Felis G.E."/>
            <person name="de Vos W.M."/>
            <person name="Barrangou R."/>
            <person name="Klaenhammer T.R."/>
            <person name="Caufield P.W."/>
            <person name="Cui Y."/>
            <person name="Zhang H."/>
            <person name="O'Toole P.W."/>
        </authorList>
    </citation>
    <scope>NUCLEOTIDE SEQUENCE [LARGE SCALE GENOMIC DNA]</scope>
    <source>
        <strain evidence="2 3">DSM 20253</strain>
    </source>
</reference>
<dbReference type="Proteomes" id="UP000051638">
    <property type="component" value="Unassembled WGS sequence"/>
</dbReference>
<accession>A0A0R2CYN4</accession>
<evidence type="ECO:0000313" key="3">
    <source>
        <dbReference type="Proteomes" id="UP000051638"/>
    </source>
</evidence>
<organism evidence="2 3">
    <name type="scientific">Loigolactobacillus rennini DSM 20253</name>
    <dbReference type="NCBI Taxonomy" id="1423796"/>
    <lineage>
        <taxon>Bacteria</taxon>
        <taxon>Bacillati</taxon>
        <taxon>Bacillota</taxon>
        <taxon>Bacilli</taxon>
        <taxon>Lactobacillales</taxon>
        <taxon>Lactobacillaceae</taxon>
        <taxon>Loigolactobacillus</taxon>
    </lineage>
</organism>